<dbReference type="Gene3D" id="1.10.486.10">
    <property type="entry name" value="PCRA, domain 4"/>
    <property type="match status" value="1"/>
</dbReference>
<dbReference type="Pfam" id="PF21196">
    <property type="entry name" value="PcrA_UvrD_tudor"/>
    <property type="match status" value="1"/>
</dbReference>
<dbReference type="SUPFAM" id="SSF52540">
    <property type="entry name" value="P-loop containing nucleoside triphosphate hydrolases"/>
    <property type="match status" value="1"/>
</dbReference>
<dbReference type="GO" id="GO:0000725">
    <property type="term" value="P:recombinational repair"/>
    <property type="evidence" value="ECO:0007669"/>
    <property type="project" value="TreeGrafter"/>
</dbReference>
<dbReference type="Pfam" id="PF00580">
    <property type="entry name" value="UvrD-helicase"/>
    <property type="match status" value="1"/>
</dbReference>
<evidence type="ECO:0000256" key="1">
    <source>
        <dbReference type="ARBA" id="ARBA00009922"/>
    </source>
</evidence>
<reference evidence="16 17" key="1">
    <citation type="submission" date="2020-02" db="EMBL/GenBank/DDBJ databases">
        <title>Genomic and physiological characterization of two novel Nitrospinaceae genera.</title>
        <authorList>
            <person name="Mueller A.J."/>
            <person name="Jung M.-Y."/>
            <person name="Strachan C.R."/>
            <person name="Herbold C.W."/>
            <person name="Kirkegaard R.H."/>
            <person name="Daims H."/>
        </authorList>
    </citation>
    <scope>NUCLEOTIDE SEQUENCE [LARGE SCALE GENOMIC DNA]</scope>
    <source>
        <strain evidence="16">EB</strain>
    </source>
</reference>
<dbReference type="GO" id="GO:0033202">
    <property type="term" value="C:DNA helicase complex"/>
    <property type="evidence" value="ECO:0007669"/>
    <property type="project" value="TreeGrafter"/>
</dbReference>
<feature type="domain" description="UvrD-like helicase ATP-binding" evidence="14">
    <location>
        <begin position="5"/>
        <end position="285"/>
    </location>
</feature>
<organism evidence="16 17">
    <name type="scientific">Candidatus Nitronauta litoralis</name>
    <dbReference type="NCBI Taxonomy" id="2705533"/>
    <lineage>
        <taxon>Bacteria</taxon>
        <taxon>Pseudomonadati</taxon>
        <taxon>Nitrospinota/Tectimicrobiota group</taxon>
        <taxon>Nitrospinota</taxon>
        <taxon>Nitrospinia</taxon>
        <taxon>Nitrospinales</taxon>
        <taxon>Nitrospinaceae</taxon>
        <taxon>Candidatus Nitronauta</taxon>
    </lineage>
</organism>
<feature type="domain" description="UvrD-like helicase C-terminal" evidence="15">
    <location>
        <begin position="286"/>
        <end position="561"/>
    </location>
</feature>
<protein>
    <recommendedName>
        <fullName evidence="9">DNA 3'-5' helicase</fullName>
        <ecNumber evidence="9">5.6.2.4</ecNumber>
    </recommendedName>
    <alternativeName>
        <fullName evidence="10">DNA 3'-5' helicase II</fullName>
    </alternativeName>
</protein>
<dbReference type="EC" id="5.6.2.4" evidence="9"/>
<sequence>MALSDELNPRQLEAVTTTEGPLLVVAGAGSGKTRAITYRILHLIRDKQVSPENILAITFTNKAAREMRERVFQQLDSNEAAPWVSTFHSLCLKLLRRHISELGYSNEFVIFDAQDQLALIKKCMKEGQVNSEAFPPKSLLGKISEFKNDFKMPEELDPETFSYGPALKAVQIYPRYQKALKEHNALDFDDLLVLTVRLLRQSDQIREYYNERFKYLLVDEFQDTNLTQYRLIQLLSQRYHNVCVVGDDDQSIYSWRGARIENILRFEREFEGARVIKLEQNYRSTQTILKVAGAVVRENENRKDKTLWTENEEGEPVIYFRAEDEVDEARIAAERLNQWNQEDGISFDDAAVLYRTNAQSRAMEDHLRHLGMPYRVVGGQKFYERKEIKDVLAYMKVILNPADSVSLKRILNVPTRGIGKTSVEKVEDWCQQNNATLAQGLREATQGGLVGSGPGRKIEQFLNLLDQLSRVYQDGSALDFLQDTMEKSGYLAMLEKENTIESRGRVENLNELYNAVEAFVETERRGTLLDFLDSATLVSDQDLIDESRGVIHLMTLHTCKGLEFDAVVILGVENGLLPHTSSMSDNTSYEEERRLCYVGLTRARKKLMVTNTRHRRMHGSTFHYQPSDFLLAIPPELLQKEMSEQRAPLHDRYGGKSQWQDNRAGRQDEVPAMKSSGGKQASGEFAVGTRVLHPKFGQGVVVMKEGEEEDLRVTVFFKSEGKKKLVARKAKLIML</sequence>
<evidence type="ECO:0000256" key="2">
    <source>
        <dbReference type="ARBA" id="ARBA00022741"/>
    </source>
</evidence>
<dbReference type="Gene3D" id="1.10.10.160">
    <property type="match status" value="1"/>
</dbReference>
<evidence type="ECO:0000256" key="11">
    <source>
        <dbReference type="ARBA" id="ARBA00048988"/>
    </source>
</evidence>
<gene>
    <name evidence="16" type="ORF">G3M70_04155</name>
</gene>
<dbReference type="GO" id="GO:0005524">
    <property type="term" value="F:ATP binding"/>
    <property type="evidence" value="ECO:0007669"/>
    <property type="project" value="UniProtKB-UniRule"/>
</dbReference>
<evidence type="ECO:0000256" key="6">
    <source>
        <dbReference type="ARBA" id="ARBA00023125"/>
    </source>
</evidence>
<dbReference type="FunFam" id="1.10.486.10:FF:000003">
    <property type="entry name" value="ATP-dependent DNA helicase"/>
    <property type="match status" value="1"/>
</dbReference>
<keyword evidence="4 12" id="KW-0347">Helicase</keyword>
<dbReference type="InterPro" id="IPR014016">
    <property type="entry name" value="UvrD-like_ATP-bd"/>
</dbReference>
<evidence type="ECO:0000313" key="17">
    <source>
        <dbReference type="Proteomes" id="UP000594688"/>
    </source>
</evidence>
<comment type="catalytic activity">
    <reaction evidence="8">
        <text>Couples ATP hydrolysis with the unwinding of duplex DNA by translocating in the 3'-5' direction.</text>
        <dbReference type="EC" id="5.6.2.4"/>
    </reaction>
</comment>
<accession>A0A7T0BUG0</accession>
<dbReference type="Pfam" id="PF13361">
    <property type="entry name" value="UvrD_C"/>
    <property type="match status" value="1"/>
</dbReference>
<dbReference type="GO" id="GO:0003677">
    <property type="term" value="F:DNA binding"/>
    <property type="evidence" value="ECO:0007669"/>
    <property type="project" value="UniProtKB-KW"/>
</dbReference>
<dbReference type="PANTHER" id="PTHR11070">
    <property type="entry name" value="UVRD / RECB / PCRA DNA HELICASE FAMILY MEMBER"/>
    <property type="match status" value="1"/>
</dbReference>
<evidence type="ECO:0000256" key="4">
    <source>
        <dbReference type="ARBA" id="ARBA00022806"/>
    </source>
</evidence>
<evidence type="ECO:0000256" key="12">
    <source>
        <dbReference type="PROSITE-ProRule" id="PRU00560"/>
    </source>
</evidence>
<evidence type="ECO:0000256" key="7">
    <source>
        <dbReference type="ARBA" id="ARBA00023235"/>
    </source>
</evidence>
<dbReference type="Proteomes" id="UP000594688">
    <property type="component" value="Chromosome"/>
</dbReference>
<evidence type="ECO:0000256" key="3">
    <source>
        <dbReference type="ARBA" id="ARBA00022801"/>
    </source>
</evidence>
<evidence type="ECO:0000256" key="13">
    <source>
        <dbReference type="SAM" id="MobiDB-lite"/>
    </source>
</evidence>
<keyword evidence="5 12" id="KW-0067">ATP-binding</keyword>
<evidence type="ECO:0000259" key="15">
    <source>
        <dbReference type="PROSITE" id="PS51217"/>
    </source>
</evidence>
<dbReference type="Gene3D" id="3.40.50.300">
    <property type="entry name" value="P-loop containing nucleotide triphosphate hydrolases"/>
    <property type="match status" value="2"/>
</dbReference>
<feature type="compositionally biased region" description="Basic and acidic residues" evidence="13">
    <location>
        <begin position="644"/>
        <end position="654"/>
    </location>
</feature>
<dbReference type="PANTHER" id="PTHR11070:SF2">
    <property type="entry name" value="ATP-DEPENDENT DNA HELICASE SRS2"/>
    <property type="match status" value="1"/>
</dbReference>
<dbReference type="PROSITE" id="PS51198">
    <property type="entry name" value="UVRD_HELICASE_ATP_BIND"/>
    <property type="match status" value="1"/>
</dbReference>
<evidence type="ECO:0000259" key="14">
    <source>
        <dbReference type="PROSITE" id="PS51198"/>
    </source>
</evidence>
<feature type="binding site" evidence="12">
    <location>
        <begin position="26"/>
        <end position="33"/>
    </location>
    <ligand>
        <name>ATP</name>
        <dbReference type="ChEBI" id="CHEBI:30616"/>
    </ligand>
</feature>
<keyword evidence="6" id="KW-0238">DNA-binding</keyword>
<dbReference type="InterPro" id="IPR014017">
    <property type="entry name" value="DNA_helicase_UvrD-like_C"/>
</dbReference>
<dbReference type="AlphaFoldDB" id="A0A7T0BUG0"/>
<dbReference type="InterPro" id="IPR013986">
    <property type="entry name" value="DExx_box_DNA_helicase_dom_sf"/>
</dbReference>
<evidence type="ECO:0000256" key="10">
    <source>
        <dbReference type="ARBA" id="ARBA00034923"/>
    </source>
</evidence>
<feature type="region of interest" description="Disordered" evidence="13">
    <location>
        <begin position="644"/>
        <end position="681"/>
    </location>
</feature>
<dbReference type="GO" id="GO:0016787">
    <property type="term" value="F:hydrolase activity"/>
    <property type="evidence" value="ECO:0007669"/>
    <property type="project" value="UniProtKB-UniRule"/>
</dbReference>
<evidence type="ECO:0000256" key="5">
    <source>
        <dbReference type="ARBA" id="ARBA00022840"/>
    </source>
</evidence>
<dbReference type="GO" id="GO:0005829">
    <property type="term" value="C:cytosol"/>
    <property type="evidence" value="ECO:0007669"/>
    <property type="project" value="TreeGrafter"/>
</dbReference>
<dbReference type="InterPro" id="IPR027417">
    <property type="entry name" value="P-loop_NTPase"/>
</dbReference>
<evidence type="ECO:0000313" key="16">
    <source>
        <dbReference type="EMBL" id="QPJ61123.1"/>
    </source>
</evidence>
<dbReference type="PROSITE" id="PS51217">
    <property type="entry name" value="UVRD_HELICASE_CTER"/>
    <property type="match status" value="1"/>
</dbReference>
<keyword evidence="2 12" id="KW-0547">Nucleotide-binding</keyword>
<keyword evidence="3 12" id="KW-0378">Hydrolase</keyword>
<keyword evidence="7" id="KW-0413">Isomerase</keyword>
<evidence type="ECO:0000256" key="9">
    <source>
        <dbReference type="ARBA" id="ARBA00034808"/>
    </source>
</evidence>
<name>A0A7T0BUG0_9BACT</name>
<dbReference type="InterPro" id="IPR000212">
    <property type="entry name" value="DNA_helicase_UvrD/REP"/>
</dbReference>
<comment type="similarity">
    <text evidence="1">Belongs to the helicase family. UvrD subfamily.</text>
</comment>
<dbReference type="GO" id="GO:0043138">
    <property type="term" value="F:3'-5' DNA helicase activity"/>
    <property type="evidence" value="ECO:0007669"/>
    <property type="project" value="UniProtKB-EC"/>
</dbReference>
<proteinExistence type="inferred from homology"/>
<evidence type="ECO:0000256" key="8">
    <source>
        <dbReference type="ARBA" id="ARBA00034617"/>
    </source>
</evidence>
<comment type="catalytic activity">
    <reaction evidence="11">
        <text>ATP + H2O = ADP + phosphate + H(+)</text>
        <dbReference type="Rhea" id="RHEA:13065"/>
        <dbReference type="ChEBI" id="CHEBI:15377"/>
        <dbReference type="ChEBI" id="CHEBI:15378"/>
        <dbReference type="ChEBI" id="CHEBI:30616"/>
        <dbReference type="ChEBI" id="CHEBI:43474"/>
        <dbReference type="ChEBI" id="CHEBI:456216"/>
        <dbReference type="EC" id="5.6.2.4"/>
    </reaction>
</comment>
<dbReference type="CDD" id="cd17932">
    <property type="entry name" value="DEXQc_UvrD"/>
    <property type="match status" value="1"/>
</dbReference>
<dbReference type="KEGG" id="nli:G3M70_04155"/>
<dbReference type="EMBL" id="CP048685">
    <property type="protein sequence ID" value="QPJ61123.1"/>
    <property type="molecule type" value="Genomic_DNA"/>
</dbReference>